<dbReference type="AlphaFoldDB" id="A0A2I0VB55"/>
<evidence type="ECO:0000313" key="1">
    <source>
        <dbReference type="EMBL" id="PKU60644.1"/>
    </source>
</evidence>
<reference evidence="1 2" key="1">
    <citation type="journal article" date="2016" name="Sci. Rep.">
        <title>The Dendrobium catenatum Lindl. genome sequence provides insights into polysaccharide synthase, floral development and adaptive evolution.</title>
        <authorList>
            <person name="Zhang G.Q."/>
            <person name="Xu Q."/>
            <person name="Bian C."/>
            <person name="Tsai W.C."/>
            <person name="Yeh C.M."/>
            <person name="Liu K.W."/>
            <person name="Yoshida K."/>
            <person name="Zhang L.S."/>
            <person name="Chang S.B."/>
            <person name="Chen F."/>
            <person name="Shi Y."/>
            <person name="Su Y.Y."/>
            <person name="Zhang Y.Q."/>
            <person name="Chen L.J."/>
            <person name="Yin Y."/>
            <person name="Lin M."/>
            <person name="Huang H."/>
            <person name="Deng H."/>
            <person name="Wang Z.W."/>
            <person name="Zhu S.L."/>
            <person name="Zhao X."/>
            <person name="Deng C."/>
            <person name="Niu S.C."/>
            <person name="Huang J."/>
            <person name="Wang M."/>
            <person name="Liu G.H."/>
            <person name="Yang H.J."/>
            <person name="Xiao X.J."/>
            <person name="Hsiao Y.Y."/>
            <person name="Wu W.L."/>
            <person name="Chen Y.Y."/>
            <person name="Mitsuda N."/>
            <person name="Ohme-Takagi M."/>
            <person name="Luo Y.B."/>
            <person name="Van de Peer Y."/>
            <person name="Liu Z.J."/>
        </authorList>
    </citation>
    <scope>NUCLEOTIDE SEQUENCE [LARGE SCALE GENOMIC DNA]</scope>
    <source>
        <tissue evidence="1">The whole plant</tissue>
    </source>
</reference>
<keyword evidence="2" id="KW-1185">Reference proteome</keyword>
<accession>A0A2I0VB55</accession>
<reference evidence="1 2" key="2">
    <citation type="journal article" date="2017" name="Nature">
        <title>The Apostasia genome and the evolution of orchids.</title>
        <authorList>
            <person name="Zhang G.Q."/>
            <person name="Liu K.W."/>
            <person name="Li Z."/>
            <person name="Lohaus R."/>
            <person name="Hsiao Y.Y."/>
            <person name="Niu S.C."/>
            <person name="Wang J.Y."/>
            <person name="Lin Y.C."/>
            <person name="Xu Q."/>
            <person name="Chen L.J."/>
            <person name="Yoshida K."/>
            <person name="Fujiwara S."/>
            <person name="Wang Z.W."/>
            <person name="Zhang Y.Q."/>
            <person name="Mitsuda N."/>
            <person name="Wang M."/>
            <person name="Liu G.H."/>
            <person name="Pecoraro L."/>
            <person name="Huang H.X."/>
            <person name="Xiao X.J."/>
            <person name="Lin M."/>
            <person name="Wu X.Y."/>
            <person name="Wu W.L."/>
            <person name="Chen Y.Y."/>
            <person name="Chang S.B."/>
            <person name="Sakamoto S."/>
            <person name="Ohme-Takagi M."/>
            <person name="Yagi M."/>
            <person name="Zeng S.J."/>
            <person name="Shen C.Y."/>
            <person name="Yeh C.M."/>
            <person name="Luo Y.B."/>
            <person name="Tsai W.C."/>
            <person name="Van de Peer Y."/>
            <person name="Liu Z.J."/>
        </authorList>
    </citation>
    <scope>NUCLEOTIDE SEQUENCE [LARGE SCALE GENOMIC DNA]</scope>
    <source>
        <tissue evidence="1">The whole plant</tissue>
    </source>
</reference>
<gene>
    <name evidence="1" type="ORF">MA16_Dca020416</name>
</gene>
<name>A0A2I0VB55_9ASPA</name>
<evidence type="ECO:0000313" key="2">
    <source>
        <dbReference type="Proteomes" id="UP000233837"/>
    </source>
</evidence>
<proteinExistence type="predicted"/>
<dbReference type="EMBL" id="KZ503900">
    <property type="protein sequence ID" value="PKU60644.1"/>
    <property type="molecule type" value="Genomic_DNA"/>
</dbReference>
<sequence>MKSYVVFKPPWLPASSTFILQLRSEQNNITSFWPSQPVSTSGLTKLAQTAPFAFRSRSPSYRLLVAPPNHVWRPKLLLRMVAGFLHKSQPTNQVRCPKRLTQEQRLSPSTFHSATRARSPASAAVELRPLPEFGQGFQPISDQLLRSPSPANLRSELLHDQEANKDFCCFFPTTPQNRCFRPMPSPRGLPREPPIEALGCCRSHLLLHSRKNRPLA</sequence>
<dbReference type="Proteomes" id="UP000233837">
    <property type="component" value="Unassembled WGS sequence"/>
</dbReference>
<organism evidence="1 2">
    <name type="scientific">Dendrobium catenatum</name>
    <dbReference type="NCBI Taxonomy" id="906689"/>
    <lineage>
        <taxon>Eukaryota</taxon>
        <taxon>Viridiplantae</taxon>
        <taxon>Streptophyta</taxon>
        <taxon>Embryophyta</taxon>
        <taxon>Tracheophyta</taxon>
        <taxon>Spermatophyta</taxon>
        <taxon>Magnoliopsida</taxon>
        <taxon>Liliopsida</taxon>
        <taxon>Asparagales</taxon>
        <taxon>Orchidaceae</taxon>
        <taxon>Epidendroideae</taxon>
        <taxon>Malaxideae</taxon>
        <taxon>Dendrobiinae</taxon>
        <taxon>Dendrobium</taxon>
    </lineage>
</organism>
<protein>
    <submittedName>
        <fullName evidence="1">Uncharacterized protein</fullName>
    </submittedName>
</protein>